<dbReference type="Gene3D" id="2.60.40.180">
    <property type="entry name" value="Transthyretin/hydroxyisourate hydrolase domain"/>
    <property type="match status" value="1"/>
</dbReference>
<reference evidence="3" key="1">
    <citation type="journal article" date="2019" name="Int. J. Syst. Evol. Microbiol.">
        <title>The Global Catalogue of Microorganisms (GCM) 10K type strain sequencing project: providing services to taxonomists for standard genome sequencing and annotation.</title>
        <authorList>
            <consortium name="The Broad Institute Genomics Platform"/>
            <consortium name="The Broad Institute Genome Sequencing Center for Infectious Disease"/>
            <person name="Wu L."/>
            <person name="Ma J."/>
        </authorList>
    </citation>
    <scope>NUCLEOTIDE SEQUENCE [LARGE SCALE GENOMIC DNA]</scope>
    <source>
        <strain evidence="3">KACC 13778</strain>
    </source>
</reference>
<name>A0ABW0N8M1_9ACTN</name>
<keyword evidence="2" id="KW-0378">Hydrolase</keyword>
<evidence type="ECO:0000313" key="2">
    <source>
        <dbReference type="EMBL" id="MFC5495442.1"/>
    </source>
</evidence>
<dbReference type="InterPro" id="IPR036817">
    <property type="entry name" value="Transthyretin/HIU_hydrolase_sf"/>
</dbReference>
<dbReference type="PANTHER" id="PTHR10395:SF7">
    <property type="entry name" value="5-HYDROXYISOURATE HYDROLASE"/>
    <property type="match status" value="1"/>
</dbReference>
<proteinExistence type="predicted"/>
<dbReference type="Pfam" id="PF00576">
    <property type="entry name" value="Transthyretin"/>
    <property type="match status" value="1"/>
</dbReference>
<dbReference type="InterPro" id="IPR023416">
    <property type="entry name" value="Transthyretin/HIU_hydrolase_d"/>
</dbReference>
<sequence>MTTLSTHVLDTAAGAPAADIAVVLDGGAAEGRTDADGRCRFDVDLGPGTHRLTFDTGARSAFYPEVTVTFSVPADRPHVHVPLLLSPYSYSTYLGS</sequence>
<dbReference type="SUPFAM" id="SSF49472">
    <property type="entry name" value="Transthyretin (synonym: prealbumin)"/>
    <property type="match status" value="1"/>
</dbReference>
<dbReference type="InterPro" id="IPR023418">
    <property type="entry name" value="Thyroxine_BS"/>
</dbReference>
<protein>
    <submittedName>
        <fullName evidence="2">Hydroxyisourate hydrolase</fullName>
    </submittedName>
</protein>
<gene>
    <name evidence="2" type="ORF">ACFPKY_20205</name>
</gene>
<organism evidence="2 3">
    <name type="scientific">Nocardioides caricicola</name>
    <dbReference type="NCBI Taxonomy" id="634770"/>
    <lineage>
        <taxon>Bacteria</taxon>
        <taxon>Bacillati</taxon>
        <taxon>Actinomycetota</taxon>
        <taxon>Actinomycetes</taxon>
        <taxon>Propionibacteriales</taxon>
        <taxon>Nocardioidaceae</taxon>
        <taxon>Nocardioides</taxon>
    </lineage>
</organism>
<dbReference type="Proteomes" id="UP001595956">
    <property type="component" value="Unassembled WGS sequence"/>
</dbReference>
<dbReference type="PANTHER" id="PTHR10395">
    <property type="entry name" value="URICASE AND TRANSTHYRETIN-RELATED"/>
    <property type="match status" value="1"/>
</dbReference>
<feature type="domain" description="Transthyretin/hydroxyisourate hydrolase" evidence="1">
    <location>
        <begin position="4"/>
        <end position="95"/>
    </location>
</feature>
<dbReference type="GO" id="GO:0016787">
    <property type="term" value="F:hydrolase activity"/>
    <property type="evidence" value="ECO:0007669"/>
    <property type="project" value="UniProtKB-KW"/>
</dbReference>
<dbReference type="EMBL" id="JBHSMD010000010">
    <property type="protein sequence ID" value="MFC5495442.1"/>
    <property type="molecule type" value="Genomic_DNA"/>
</dbReference>
<evidence type="ECO:0000259" key="1">
    <source>
        <dbReference type="Pfam" id="PF00576"/>
    </source>
</evidence>
<accession>A0ABW0N8M1</accession>
<keyword evidence="3" id="KW-1185">Reference proteome</keyword>
<comment type="caution">
    <text evidence="2">The sequence shown here is derived from an EMBL/GenBank/DDBJ whole genome shotgun (WGS) entry which is preliminary data.</text>
</comment>
<evidence type="ECO:0000313" key="3">
    <source>
        <dbReference type="Proteomes" id="UP001595956"/>
    </source>
</evidence>
<dbReference type="RefSeq" id="WP_345181673.1">
    <property type="nucleotide sequence ID" value="NZ_BAABFQ010000009.1"/>
</dbReference>
<dbReference type="PROSITE" id="PS00768">
    <property type="entry name" value="TRANSTHYRETIN_1"/>
    <property type="match status" value="1"/>
</dbReference>